<sequence length="236" mass="27483">MTIEGGKFLKKRRIERGYKTQEDLTFKCWIPQGQISSYERGDKTPSLETLQILGKALDTSYVEMFEGINVTLPLDLGLQLNIQDQIDTQLLNQLKDIISKILIQRDGTLQARFLELLQQELGAPHATALKEKFKDLMKQTDSMTDRPPTWDEAMQKICRTESLRRFYSIVRRYPSGDYRRDLIDKLKQIQAATDMPLQNNELTNQAIEYSVDNEKLTEKERLMAVDLIRSMRNHQL</sequence>
<dbReference type="SMART" id="SM00530">
    <property type="entry name" value="HTH_XRE"/>
    <property type="match status" value="1"/>
</dbReference>
<evidence type="ECO:0000313" key="3">
    <source>
        <dbReference type="Proteomes" id="UP000615455"/>
    </source>
</evidence>
<organism evidence="2 3">
    <name type="scientific">Paenibacillus marchantiophytorum</name>
    <dbReference type="NCBI Taxonomy" id="1619310"/>
    <lineage>
        <taxon>Bacteria</taxon>
        <taxon>Bacillati</taxon>
        <taxon>Bacillota</taxon>
        <taxon>Bacilli</taxon>
        <taxon>Bacillales</taxon>
        <taxon>Paenibacillaceae</taxon>
        <taxon>Paenibacillus</taxon>
    </lineage>
</organism>
<dbReference type="Gene3D" id="1.10.260.40">
    <property type="entry name" value="lambda repressor-like DNA-binding domains"/>
    <property type="match status" value="1"/>
</dbReference>
<comment type="caution">
    <text evidence="2">The sequence shown here is derived from an EMBL/GenBank/DDBJ whole genome shotgun (WGS) entry which is preliminary data.</text>
</comment>
<dbReference type="Pfam" id="PF01381">
    <property type="entry name" value="HTH_3"/>
    <property type="match status" value="1"/>
</dbReference>
<dbReference type="Proteomes" id="UP000615455">
    <property type="component" value="Unassembled WGS sequence"/>
</dbReference>
<feature type="domain" description="HTH cro/C1-type" evidence="1">
    <location>
        <begin position="9"/>
        <end position="64"/>
    </location>
</feature>
<dbReference type="PROSITE" id="PS50943">
    <property type="entry name" value="HTH_CROC1"/>
    <property type="match status" value="1"/>
</dbReference>
<dbReference type="InterPro" id="IPR001387">
    <property type="entry name" value="Cro/C1-type_HTH"/>
</dbReference>
<dbReference type="RefSeq" id="WP_189018465.1">
    <property type="nucleotide sequence ID" value="NZ_BMHE01000045.1"/>
</dbReference>
<reference evidence="3" key="1">
    <citation type="journal article" date="2019" name="Int. J. Syst. Evol. Microbiol.">
        <title>The Global Catalogue of Microorganisms (GCM) 10K type strain sequencing project: providing services to taxonomists for standard genome sequencing and annotation.</title>
        <authorList>
            <consortium name="The Broad Institute Genomics Platform"/>
            <consortium name="The Broad Institute Genome Sequencing Center for Infectious Disease"/>
            <person name="Wu L."/>
            <person name="Ma J."/>
        </authorList>
    </citation>
    <scope>NUCLEOTIDE SEQUENCE [LARGE SCALE GENOMIC DNA]</scope>
    <source>
        <strain evidence="3">CGMCC 1.15043</strain>
    </source>
</reference>
<accession>A0ABQ1F9P8</accession>
<proteinExistence type="predicted"/>
<evidence type="ECO:0000259" key="1">
    <source>
        <dbReference type="PROSITE" id="PS50943"/>
    </source>
</evidence>
<dbReference type="CDD" id="cd00093">
    <property type="entry name" value="HTH_XRE"/>
    <property type="match status" value="1"/>
</dbReference>
<evidence type="ECO:0000313" key="2">
    <source>
        <dbReference type="EMBL" id="GGA04121.1"/>
    </source>
</evidence>
<dbReference type="EMBL" id="BMHE01000045">
    <property type="protein sequence ID" value="GGA04121.1"/>
    <property type="molecule type" value="Genomic_DNA"/>
</dbReference>
<dbReference type="SUPFAM" id="SSF47413">
    <property type="entry name" value="lambda repressor-like DNA-binding domains"/>
    <property type="match status" value="1"/>
</dbReference>
<keyword evidence="3" id="KW-1185">Reference proteome</keyword>
<protein>
    <recommendedName>
        <fullName evidence="1">HTH cro/C1-type domain-containing protein</fullName>
    </recommendedName>
</protein>
<dbReference type="InterPro" id="IPR010982">
    <property type="entry name" value="Lambda_DNA-bd_dom_sf"/>
</dbReference>
<gene>
    <name evidence="2" type="ORF">GCM10008018_57560</name>
</gene>
<name>A0ABQ1F9P8_9BACL</name>